<dbReference type="EMBL" id="BAAAQK010000027">
    <property type="protein sequence ID" value="GAA1874248.1"/>
    <property type="molecule type" value="Genomic_DNA"/>
</dbReference>
<evidence type="ECO:0000259" key="8">
    <source>
        <dbReference type="Pfam" id="PF02308"/>
    </source>
</evidence>
<proteinExistence type="inferred from homology"/>
<keyword evidence="5 7" id="KW-1133">Transmembrane helix</keyword>
<dbReference type="PANTHER" id="PTHR33778:SF1">
    <property type="entry name" value="MAGNESIUM TRANSPORTER YHID-RELATED"/>
    <property type="match status" value="1"/>
</dbReference>
<reference evidence="9 10" key="1">
    <citation type="journal article" date="2019" name="Int. J. Syst. Evol. Microbiol.">
        <title>The Global Catalogue of Microorganisms (GCM) 10K type strain sequencing project: providing services to taxonomists for standard genome sequencing and annotation.</title>
        <authorList>
            <consortium name="The Broad Institute Genomics Platform"/>
            <consortium name="The Broad Institute Genome Sequencing Center for Infectious Disease"/>
            <person name="Wu L."/>
            <person name="Ma J."/>
        </authorList>
    </citation>
    <scope>NUCLEOTIDE SEQUENCE [LARGE SCALE GENOMIC DNA]</scope>
    <source>
        <strain evidence="9 10">JCM 16009</strain>
    </source>
</reference>
<evidence type="ECO:0000313" key="10">
    <source>
        <dbReference type="Proteomes" id="UP001500449"/>
    </source>
</evidence>
<comment type="caution">
    <text evidence="9">The sequence shown here is derived from an EMBL/GenBank/DDBJ whole genome shotgun (WGS) entry which is preliminary data.</text>
</comment>
<feature type="transmembrane region" description="Helical" evidence="7">
    <location>
        <begin position="44"/>
        <end position="65"/>
    </location>
</feature>
<evidence type="ECO:0000256" key="2">
    <source>
        <dbReference type="ARBA" id="ARBA00009298"/>
    </source>
</evidence>
<evidence type="ECO:0000256" key="4">
    <source>
        <dbReference type="ARBA" id="ARBA00022692"/>
    </source>
</evidence>
<feature type="transmembrane region" description="Helical" evidence="7">
    <location>
        <begin position="77"/>
        <end position="97"/>
    </location>
</feature>
<feature type="transmembrane region" description="Helical" evidence="7">
    <location>
        <begin position="109"/>
        <end position="142"/>
    </location>
</feature>
<evidence type="ECO:0000256" key="6">
    <source>
        <dbReference type="ARBA" id="ARBA00023136"/>
    </source>
</evidence>
<feature type="domain" description="MgtC/SapB/SrpB/YhiD N-terminal" evidence="8">
    <location>
        <begin position="18"/>
        <end position="145"/>
    </location>
</feature>
<evidence type="ECO:0000313" key="9">
    <source>
        <dbReference type="EMBL" id="GAA1874248.1"/>
    </source>
</evidence>
<accession>A0ABN2NQF3</accession>
<sequence length="241" mass="25343">MPALWSSDAQWSLLLPVLLALVLTTVIGIEREAGAKSAGLRTHTLVGVGAAVFMLVSKYGFADLLGTDHVALDPSRIGAQIVSGIGFIGGGLIFVRQDAVRGLTTAATVWLAAGIGMACGAGLPVLAVGATAGHFVVTRGLLPLARVTRRRRREPPVLRLSYRDGHGLLRTLIGLCTQRGWAVEDLAIERESFTDDGTRLAAVTLRLAGRGDLTALAGELSEVEGVRSARTGREDALDDEE</sequence>
<keyword evidence="10" id="KW-1185">Reference proteome</keyword>
<dbReference type="PRINTS" id="PR01837">
    <property type="entry name" value="MGTCSAPBPROT"/>
</dbReference>
<organism evidence="9 10">
    <name type="scientific">Pseudonocardia ailaonensis</name>
    <dbReference type="NCBI Taxonomy" id="367279"/>
    <lineage>
        <taxon>Bacteria</taxon>
        <taxon>Bacillati</taxon>
        <taxon>Actinomycetota</taxon>
        <taxon>Actinomycetes</taxon>
        <taxon>Pseudonocardiales</taxon>
        <taxon>Pseudonocardiaceae</taxon>
        <taxon>Pseudonocardia</taxon>
    </lineage>
</organism>
<dbReference type="InterPro" id="IPR049177">
    <property type="entry name" value="MgtC_SapB_SrpB_YhiD_N"/>
</dbReference>
<evidence type="ECO:0000256" key="5">
    <source>
        <dbReference type="ARBA" id="ARBA00022989"/>
    </source>
</evidence>
<comment type="similarity">
    <text evidence="2">Belongs to the MgtC/SapB family.</text>
</comment>
<keyword evidence="3" id="KW-1003">Cell membrane</keyword>
<name>A0ABN2NQF3_9PSEU</name>
<dbReference type="Pfam" id="PF02308">
    <property type="entry name" value="MgtC"/>
    <property type="match status" value="1"/>
</dbReference>
<keyword evidence="4 7" id="KW-0812">Transmembrane</keyword>
<keyword evidence="6 7" id="KW-0472">Membrane</keyword>
<dbReference type="InterPro" id="IPR003416">
    <property type="entry name" value="MgtC/SapB/SrpB/YhiD_fam"/>
</dbReference>
<comment type="subcellular location">
    <subcellularLocation>
        <location evidence="1">Cell membrane</location>
        <topology evidence="1">Multi-pass membrane protein</topology>
    </subcellularLocation>
</comment>
<protein>
    <submittedName>
        <fullName evidence="9">MgtC/SapB family protein</fullName>
    </submittedName>
</protein>
<evidence type="ECO:0000256" key="7">
    <source>
        <dbReference type="SAM" id="Phobius"/>
    </source>
</evidence>
<dbReference type="PANTHER" id="PTHR33778">
    <property type="entry name" value="PROTEIN MGTC"/>
    <property type="match status" value="1"/>
</dbReference>
<dbReference type="RefSeq" id="WP_344425814.1">
    <property type="nucleotide sequence ID" value="NZ_BAAAQK010000027.1"/>
</dbReference>
<evidence type="ECO:0000256" key="3">
    <source>
        <dbReference type="ARBA" id="ARBA00022475"/>
    </source>
</evidence>
<gene>
    <name evidence="9" type="ORF">GCM10009836_64170</name>
</gene>
<evidence type="ECO:0000256" key="1">
    <source>
        <dbReference type="ARBA" id="ARBA00004651"/>
    </source>
</evidence>
<dbReference type="Proteomes" id="UP001500449">
    <property type="component" value="Unassembled WGS sequence"/>
</dbReference>